<name>A0AA88PCN3_9TELE</name>
<keyword evidence="3" id="KW-1185">Reference proteome</keyword>
<proteinExistence type="predicted"/>
<evidence type="ECO:0000313" key="3">
    <source>
        <dbReference type="Proteomes" id="UP001187343"/>
    </source>
</evidence>
<evidence type="ECO:0000256" key="1">
    <source>
        <dbReference type="SAM" id="MobiDB-lite"/>
    </source>
</evidence>
<comment type="caution">
    <text evidence="2">The sequence shown here is derived from an EMBL/GenBank/DDBJ whole genome shotgun (WGS) entry which is preliminary data.</text>
</comment>
<accession>A0AA88PCN3</accession>
<dbReference type="EMBL" id="JAUYZG010000018">
    <property type="protein sequence ID" value="KAK2881435.1"/>
    <property type="molecule type" value="Genomic_DNA"/>
</dbReference>
<sequence length="90" mass="9885">MGQDEPVIEMRIPIRLRGERKGVPGRKKAGGREKQGRALKKRCLQAQRSESHILAVGTFHLVERSFGVGGTQAQSALTLTVSGVQRVLHE</sequence>
<organism evidence="2 3">
    <name type="scientific">Cirrhinus molitorella</name>
    <name type="common">mud carp</name>
    <dbReference type="NCBI Taxonomy" id="172907"/>
    <lineage>
        <taxon>Eukaryota</taxon>
        <taxon>Metazoa</taxon>
        <taxon>Chordata</taxon>
        <taxon>Craniata</taxon>
        <taxon>Vertebrata</taxon>
        <taxon>Euteleostomi</taxon>
        <taxon>Actinopterygii</taxon>
        <taxon>Neopterygii</taxon>
        <taxon>Teleostei</taxon>
        <taxon>Ostariophysi</taxon>
        <taxon>Cypriniformes</taxon>
        <taxon>Cyprinidae</taxon>
        <taxon>Labeoninae</taxon>
        <taxon>Labeonini</taxon>
        <taxon>Cirrhinus</taxon>
    </lineage>
</organism>
<feature type="region of interest" description="Disordered" evidence="1">
    <location>
        <begin position="15"/>
        <end position="39"/>
    </location>
</feature>
<dbReference type="AlphaFoldDB" id="A0AA88PCN3"/>
<dbReference type="Proteomes" id="UP001187343">
    <property type="component" value="Unassembled WGS sequence"/>
</dbReference>
<gene>
    <name evidence="2" type="ORF">Q8A67_018703</name>
</gene>
<evidence type="ECO:0000313" key="2">
    <source>
        <dbReference type="EMBL" id="KAK2881435.1"/>
    </source>
</evidence>
<protein>
    <submittedName>
        <fullName evidence="2">Uncharacterized protein</fullName>
    </submittedName>
</protein>
<reference evidence="2" key="1">
    <citation type="submission" date="2023-08" db="EMBL/GenBank/DDBJ databases">
        <title>Chromosome-level Genome Assembly of mud carp (Cirrhinus molitorella).</title>
        <authorList>
            <person name="Liu H."/>
        </authorList>
    </citation>
    <scope>NUCLEOTIDE SEQUENCE</scope>
    <source>
        <strain evidence="2">Prfri</strain>
        <tissue evidence="2">Muscle</tissue>
    </source>
</reference>